<dbReference type="InterPro" id="IPR036691">
    <property type="entry name" value="Endo/exonu/phosph_ase_sf"/>
</dbReference>
<dbReference type="Gene3D" id="3.60.10.10">
    <property type="entry name" value="Endonuclease/exonuclease/phosphatase"/>
    <property type="match status" value="1"/>
</dbReference>
<accession>A0A6C0HDX1</accession>
<dbReference type="AlphaFoldDB" id="A0A6C0HDX1"/>
<feature type="domain" description="Endonuclease/exonuclease/phosphatase" evidence="1">
    <location>
        <begin position="40"/>
        <end position="316"/>
    </location>
</feature>
<name>A0A6C0HDX1_9ZZZZ</name>
<dbReference type="PANTHER" id="PTHR42834">
    <property type="entry name" value="ENDONUCLEASE/EXONUCLEASE/PHOSPHATASE FAMILY PROTEIN (AFU_ORTHOLOGUE AFUA_3G09210)"/>
    <property type="match status" value="1"/>
</dbReference>
<organism evidence="2">
    <name type="scientific">viral metagenome</name>
    <dbReference type="NCBI Taxonomy" id="1070528"/>
    <lineage>
        <taxon>unclassified sequences</taxon>
        <taxon>metagenomes</taxon>
        <taxon>organismal metagenomes</taxon>
    </lineage>
</organism>
<dbReference type="InterPro" id="IPR005135">
    <property type="entry name" value="Endo/exonuclease/phosphatase"/>
</dbReference>
<evidence type="ECO:0000313" key="2">
    <source>
        <dbReference type="EMBL" id="QHT78203.1"/>
    </source>
</evidence>
<dbReference type="EMBL" id="MN739929">
    <property type="protein sequence ID" value="QHT78203.1"/>
    <property type="molecule type" value="Genomic_DNA"/>
</dbReference>
<protein>
    <recommendedName>
        <fullName evidence="1">Endonuclease/exonuclease/phosphatase domain-containing protein</fullName>
    </recommendedName>
</protein>
<dbReference type="Pfam" id="PF03372">
    <property type="entry name" value="Exo_endo_phos"/>
    <property type="match status" value="1"/>
</dbReference>
<dbReference type="GO" id="GO:0003824">
    <property type="term" value="F:catalytic activity"/>
    <property type="evidence" value="ECO:0007669"/>
    <property type="project" value="InterPro"/>
</dbReference>
<dbReference type="SUPFAM" id="SSF56219">
    <property type="entry name" value="DNase I-like"/>
    <property type="match status" value="1"/>
</dbReference>
<evidence type="ECO:0000259" key="1">
    <source>
        <dbReference type="Pfam" id="PF03372"/>
    </source>
</evidence>
<proteinExistence type="predicted"/>
<sequence>MLWRVIFLLFSLANGDTECPYVPISRVNDRRIEQSAVTIMQYNVEWLFVDYYKSSDCPGNGCSWKNSSEANTHIEYVSKIIKDINPDIINLCEVEGCDELKLLKDALDSTYNPFLKKGKDTSTGQNVGLITRIDPLVDLYRTEERISYPINGSNCGYTGPTDTSGVSKHYITEYKIGNMNIAFIGVHFVAFPTDSVRCAQREAQAQVIQNVVYSYIKKNYEVILLGDFNDFDSEVLDANSDKPFSRVLDILKGNYGLNKGFFQLQNAAEKIPQSQRFTAWWDSNSNCKSTKTEFSMIDHILLTPTLREKVIEAYIYQDYEEFCGTYNSDHYPVIIKIAL</sequence>
<dbReference type="PANTHER" id="PTHR42834:SF1">
    <property type="entry name" value="ENDONUCLEASE_EXONUCLEASE_PHOSPHATASE FAMILY PROTEIN (AFU_ORTHOLOGUE AFUA_3G09210)"/>
    <property type="match status" value="1"/>
</dbReference>
<reference evidence="2" key="1">
    <citation type="journal article" date="2020" name="Nature">
        <title>Giant virus diversity and host interactions through global metagenomics.</title>
        <authorList>
            <person name="Schulz F."/>
            <person name="Roux S."/>
            <person name="Paez-Espino D."/>
            <person name="Jungbluth S."/>
            <person name="Walsh D.A."/>
            <person name="Denef V.J."/>
            <person name="McMahon K.D."/>
            <person name="Konstantinidis K.T."/>
            <person name="Eloe-Fadrosh E.A."/>
            <person name="Kyrpides N.C."/>
            <person name="Woyke T."/>
        </authorList>
    </citation>
    <scope>NUCLEOTIDE SEQUENCE</scope>
    <source>
        <strain evidence="2">GVMAG-M-3300023179-91</strain>
    </source>
</reference>